<feature type="non-terminal residue" evidence="4">
    <location>
        <position position="366"/>
    </location>
</feature>
<dbReference type="Pfam" id="PF19259">
    <property type="entry name" value="Ty3_capsid"/>
    <property type="match status" value="1"/>
</dbReference>
<dbReference type="Pfam" id="PF00098">
    <property type="entry name" value="zf-CCHC"/>
    <property type="match status" value="1"/>
</dbReference>
<feature type="region of interest" description="Disordered" evidence="2">
    <location>
        <begin position="316"/>
        <end position="339"/>
    </location>
</feature>
<keyword evidence="1" id="KW-0479">Metal-binding</keyword>
<accession>A0A699JEB0</accession>
<feature type="compositionally biased region" description="Low complexity" evidence="2">
    <location>
        <begin position="253"/>
        <end position="264"/>
    </location>
</feature>
<dbReference type="InterPro" id="IPR045358">
    <property type="entry name" value="Ty3_capsid"/>
</dbReference>
<reference evidence="4" key="1">
    <citation type="journal article" date="2019" name="Sci. Rep.">
        <title>Draft genome of Tanacetum cinerariifolium, the natural source of mosquito coil.</title>
        <authorList>
            <person name="Yamashiro T."/>
            <person name="Shiraishi A."/>
            <person name="Satake H."/>
            <person name="Nakayama K."/>
        </authorList>
    </citation>
    <scope>NUCLEOTIDE SEQUENCE</scope>
</reference>
<dbReference type="SMART" id="SM00343">
    <property type="entry name" value="ZnF_C2HC"/>
    <property type="match status" value="2"/>
</dbReference>
<comment type="caution">
    <text evidence="4">The sequence shown here is derived from an EMBL/GenBank/DDBJ whole genome shotgun (WGS) entry which is preliminary data.</text>
</comment>
<keyword evidence="1" id="KW-0863">Zinc-finger</keyword>
<dbReference type="Gene3D" id="4.10.60.10">
    <property type="entry name" value="Zinc finger, CCHC-type"/>
    <property type="match status" value="1"/>
</dbReference>
<feature type="region of interest" description="Disordered" evidence="2">
    <location>
        <begin position="248"/>
        <end position="276"/>
    </location>
</feature>
<proteinExistence type="predicted"/>
<organism evidence="4">
    <name type="scientific">Tanacetum cinerariifolium</name>
    <name type="common">Dalmatian daisy</name>
    <name type="synonym">Chrysanthemum cinerariifolium</name>
    <dbReference type="NCBI Taxonomy" id="118510"/>
    <lineage>
        <taxon>Eukaryota</taxon>
        <taxon>Viridiplantae</taxon>
        <taxon>Streptophyta</taxon>
        <taxon>Embryophyta</taxon>
        <taxon>Tracheophyta</taxon>
        <taxon>Spermatophyta</taxon>
        <taxon>Magnoliopsida</taxon>
        <taxon>eudicotyledons</taxon>
        <taxon>Gunneridae</taxon>
        <taxon>Pentapetalae</taxon>
        <taxon>asterids</taxon>
        <taxon>campanulids</taxon>
        <taxon>Asterales</taxon>
        <taxon>Asteraceae</taxon>
        <taxon>Asteroideae</taxon>
        <taxon>Anthemideae</taxon>
        <taxon>Anthemidinae</taxon>
        <taxon>Tanacetum</taxon>
    </lineage>
</organism>
<protein>
    <recommendedName>
        <fullName evidence="3">CCHC-type domain-containing protein</fullName>
    </recommendedName>
</protein>
<feature type="non-terminal residue" evidence="4">
    <location>
        <position position="1"/>
    </location>
</feature>
<feature type="compositionally biased region" description="Low complexity" evidence="2">
    <location>
        <begin position="321"/>
        <end position="339"/>
    </location>
</feature>
<dbReference type="GO" id="GO:0003676">
    <property type="term" value="F:nucleic acid binding"/>
    <property type="evidence" value="ECO:0007669"/>
    <property type="project" value="InterPro"/>
</dbReference>
<name>A0A699JEB0_TANCI</name>
<evidence type="ECO:0000256" key="2">
    <source>
        <dbReference type="SAM" id="MobiDB-lite"/>
    </source>
</evidence>
<evidence type="ECO:0000256" key="1">
    <source>
        <dbReference type="PROSITE-ProRule" id="PRU00047"/>
    </source>
</evidence>
<sequence>APHSPEYVLDPIELEDHVPVHIPKHPEDLVPAEDESPIEAYIPEKRLLLTAPRPGCEVGESSVAAAARQHDPLWPKDRAAMRAKIKRQAVDDLAVQHIMRTQALEAEACIDTLEDTGVALTWWNSYVKTVTLEVAQALPWKTLKKMMTDKYYPRGEIKKLETEMWELKTKGMDVIGYSRHFQELALMYDRMFLEESDRVEKYIGGLPDTIHDSVKAARPKTMQEAIEFATELMDKRIRDVVENKQMFEGTSGNNQNQPQQNKRQNTGRAYAAGNSDRNIYTGSKPLCSKCDYHHEGPCPPRCHNYKRVGHLTKDCRSRPVNANNNNRNNNNNTNNNNCNNNNNNKKGNGCYECGAQGHFKRNCPKL</sequence>
<keyword evidence="1" id="KW-0862">Zinc</keyword>
<dbReference type="EMBL" id="BKCJ010402190">
    <property type="protein sequence ID" value="GFA30917.1"/>
    <property type="molecule type" value="Genomic_DNA"/>
</dbReference>
<evidence type="ECO:0000259" key="3">
    <source>
        <dbReference type="PROSITE" id="PS50158"/>
    </source>
</evidence>
<dbReference type="PROSITE" id="PS50158">
    <property type="entry name" value="ZF_CCHC"/>
    <property type="match status" value="1"/>
</dbReference>
<dbReference type="InterPro" id="IPR001878">
    <property type="entry name" value="Znf_CCHC"/>
</dbReference>
<evidence type="ECO:0000313" key="4">
    <source>
        <dbReference type="EMBL" id="GFA30917.1"/>
    </source>
</evidence>
<dbReference type="GO" id="GO:0008270">
    <property type="term" value="F:zinc ion binding"/>
    <property type="evidence" value="ECO:0007669"/>
    <property type="project" value="UniProtKB-KW"/>
</dbReference>
<dbReference type="AlphaFoldDB" id="A0A699JEB0"/>
<dbReference type="InterPro" id="IPR036875">
    <property type="entry name" value="Znf_CCHC_sf"/>
</dbReference>
<feature type="domain" description="CCHC-type" evidence="3">
    <location>
        <begin position="350"/>
        <end position="365"/>
    </location>
</feature>
<gene>
    <name evidence="4" type="ORF">Tci_602889</name>
</gene>
<dbReference type="SUPFAM" id="SSF57756">
    <property type="entry name" value="Retrovirus zinc finger-like domains"/>
    <property type="match status" value="1"/>
</dbReference>